<name>A0ABQ2QPR9_9GAMM</name>
<gene>
    <name evidence="2" type="ORF">GCM10009410_22830</name>
</gene>
<evidence type="ECO:0000256" key="1">
    <source>
        <dbReference type="SAM" id="MobiDB-lite"/>
    </source>
</evidence>
<evidence type="ECO:0000313" key="2">
    <source>
        <dbReference type="EMBL" id="GGP88385.1"/>
    </source>
</evidence>
<keyword evidence="3" id="KW-1185">Reference proteome</keyword>
<dbReference type="Proteomes" id="UP000654004">
    <property type="component" value="Unassembled WGS sequence"/>
</dbReference>
<organism evidence="2 3">
    <name type="scientific">Shewanella ulleungensis</name>
    <dbReference type="NCBI Taxonomy" id="2282699"/>
    <lineage>
        <taxon>Bacteria</taxon>
        <taxon>Pseudomonadati</taxon>
        <taxon>Pseudomonadota</taxon>
        <taxon>Gammaproteobacteria</taxon>
        <taxon>Alteromonadales</taxon>
        <taxon>Shewanellaceae</taxon>
        <taxon>Shewanella</taxon>
    </lineage>
</organism>
<dbReference type="RefSeq" id="WP_188956311.1">
    <property type="nucleotide sequence ID" value="NZ_BMQW01000005.1"/>
</dbReference>
<evidence type="ECO:0000313" key="3">
    <source>
        <dbReference type="Proteomes" id="UP000654004"/>
    </source>
</evidence>
<accession>A0ABQ2QPR9</accession>
<sequence length="337" mass="37228">MKKQLLIIMIVITSVTTYVVSDTSDQDPNIVPAQSNKDKSVSEPVNSLVNTKTGMDVKSTSSGVINTVSPEQTLVMWSEIKTLLSDGKVDVSLEKQLIYSLKQRSNSDVYLEVSQLLQQPDDNLTSRNQEYLLSLLASVNSAESVSLLLSNLESERILDSNAIYSAKKSIQKIARTDTHMNLFQSTFSNMNSDNIFLPDIANAIATNASESSFDFIINQIDAASNKSVIVMNSMQFITQEKLVPKLQNIINTREPNSEISQVSLTTLANMGQYEATAALIQWSATQPSSADSLVGELFYSAASRSPSVYRAIEKELNSYDFSSDKIKETIQNVYSNR</sequence>
<evidence type="ECO:0008006" key="4">
    <source>
        <dbReference type="Google" id="ProtNLM"/>
    </source>
</evidence>
<proteinExistence type="predicted"/>
<protein>
    <recommendedName>
        <fullName evidence="4">HEAT repeat domain-containing protein</fullName>
    </recommendedName>
</protein>
<feature type="region of interest" description="Disordered" evidence="1">
    <location>
        <begin position="25"/>
        <end position="44"/>
    </location>
</feature>
<dbReference type="EMBL" id="BMQW01000005">
    <property type="protein sequence ID" value="GGP88385.1"/>
    <property type="molecule type" value="Genomic_DNA"/>
</dbReference>
<comment type="caution">
    <text evidence="2">The sequence shown here is derived from an EMBL/GenBank/DDBJ whole genome shotgun (WGS) entry which is preliminary data.</text>
</comment>
<reference evidence="3" key="1">
    <citation type="journal article" date="2019" name="Int. J. Syst. Evol. Microbiol.">
        <title>The Global Catalogue of Microorganisms (GCM) 10K type strain sequencing project: providing services to taxonomists for standard genome sequencing and annotation.</title>
        <authorList>
            <consortium name="The Broad Institute Genomics Platform"/>
            <consortium name="The Broad Institute Genome Sequencing Center for Infectious Disease"/>
            <person name="Wu L."/>
            <person name="Ma J."/>
        </authorList>
    </citation>
    <scope>NUCLEOTIDE SEQUENCE [LARGE SCALE GENOMIC DNA]</scope>
    <source>
        <strain evidence="3">JCM 32305</strain>
    </source>
</reference>